<sequence>ATGADLLKRFEDMTALGIELNTAVTAWDDVTDKLFANPLLQEELRITKDQLQQASRILRKVQDAVLKRQGELKTGLSPTIGRPEPDSSKMTLMWEEAEAAVAHLPRVFESVLLPGKRDNNDEMTSPLAD</sequence>
<comment type="caution">
    <text evidence="1">The sequence shown here is derived from an EMBL/GenBank/DDBJ whole genome shotgun (WGS) entry which is preliminary data.</text>
</comment>
<feature type="non-terminal residue" evidence="1">
    <location>
        <position position="1"/>
    </location>
</feature>
<reference evidence="1 2" key="1">
    <citation type="submission" date="2024-02" db="EMBL/GenBank/DDBJ databases">
        <authorList>
            <person name="Chen Y."/>
            <person name="Shah S."/>
            <person name="Dougan E. K."/>
            <person name="Thang M."/>
            <person name="Chan C."/>
        </authorList>
    </citation>
    <scope>NUCLEOTIDE SEQUENCE [LARGE SCALE GENOMIC DNA]</scope>
</reference>
<accession>A0ABP0IE96</accession>
<evidence type="ECO:0000313" key="2">
    <source>
        <dbReference type="Proteomes" id="UP001642464"/>
    </source>
</evidence>
<keyword evidence="2" id="KW-1185">Reference proteome</keyword>
<dbReference type="EMBL" id="CAXAMM010003377">
    <property type="protein sequence ID" value="CAK8999694.1"/>
    <property type="molecule type" value="Genomic_DNA"/>
</dbReference>
<proteinExistence type="predicted"/>
<dbReference type="Proteomes" id="UP001642464">
    <property type="component" value="Unassembled WGS sequence"/>
</dbReference>
<gene>
    <name evidence="1" type="ORF">SCF082_LOCUS6169</name>
</gene>
<name>A0ABP0IE96_9DINO</name>
<organism evidence="1 2">
    <name type="scientific">Durusdinium trenchii</name>
    <dbReference type="NCBI Taxonomy" id="1381693"/>
    <lineage>
        <taxon>Eukaryota</taxon>
        <taxon>Sar</taxon>
        <taxon>Alveolata</taxon>
        <taxon>Dinophyceae</taxon>
        <taxon>Suessiales</taxon>
        <taxon>Symbiodiniaceae</taxon>
        <taxon>Durusdinium</taxon>
    </lineage>
</organism>
<protein>
    <submittedName>
        <fullName evidence="1">Uncharacterized protein</fullName>
    </submittedName>
</protein>
<evidence type="ECO:0000313" key="1">
    <source>
        <dbReference type="EMBL" id="CAK8999694.1"/>
    </source>
</evidence>